<dbReference type="Proteomes" id="UP000838821">
    <property type="component" value="Unassembled WGS sequence"/>
</dbReference>
<proteinExistence type="inferred from homology"/>
<evidence type="ECO:0000313" key="9">
    <source>
        <dbReference type="EMBL" id="CAH1222981.1"/>
    </source>
</evidence>
<comment type="caution">
    <text evidence="9">The sequence shown here is derived from an EMBL/GenBank/DDBJ whole genome shotgun (WGS) entry which is preliminary data.</text>
</comment>
<accession>A0ABN8H420</accession>
<evidence type="ECO:0000256" key="4">
    <source>
        <dbReference type="ARBA" id="ARBA00022692"/>
    </source>
</evidence>
<dbReference type="InterPro" id="IPR007353">
    <property type="entry name" value="DUF421"/>
</dbReference>
<dbReference type="Gene3D" id="3.30.240.20">
    <property type="entry name" value="bsu07140 like domains"/>
    <property type="match status" value="1"/>
</dbReference>
<keyword evidence="4 7" id="KW-0812">Transmembrane</keyword>
<evidence type="ECO:0000256" key="5">
    <source>
        <dbReference type="ARBA" id="ARBA00022989"/>
    </source>
</evidence>
<evidence type="ECO:0000256" key="7">
    <source>
        <dbReference type="SAM" id="Phobius"/>
    </source>
</evidence>
<comment type="subcellular location">
    <subcellularLocation>
        <location evidence="1">Cell membrane</location>
        <topology evidence="1">Multi-pass membrane protein</topology>
    </subcellularLocation>
</comment>
<reference evidence="9" key="1">
    <citation type="submission" date="2022-01" db="EMBL/GenBank/DDBJ databases">
        <authorList>
            <person name="Criscuolo A."/>
        </authorList>
    </citation>
    <scope>NUCLEOTIDE SEQUENCE</scope>
    <source>
        <strain evidence="9">CIP111891</strain>
    </source>
</reference>
<dbReference type="EMBL" id="CAKMMW010000022">
    <property type="protein sequence ID" value="CAH1222981.1"/>
    <property type="molecule type" value="Genomic_DNA"/>
</dbReference>
<comment type="similarity">
    <text evidence="2">Belongs to the UPF0702 family.</text>
</comment>
<name>A0ABN8H420_9BACL</name>
<keyword evidence="6 7" id="KW-0472">Membrane</keyword>
<evidence type="ECO:0000313" key="10">
    <source>
        <dbReference type="Proteomes" id="UP000838821"/>
    </source>
</evidence>
<keyword evidence="5 7" id="KW-1133">Transmembrane helix</keyword>
<organism evidence="9 10">
    <name type="scientific">Paenibacillus allorhizoplanae</name>
    <dbReference type="NCBI Taxonomy" id="2905648"/>
    <lineage>
        <taxon>Bacteria</taxon>
        <taxon>Bacillati</taxon>
        <taxon>Bacillota</taxon>
        <taxon>Bacilli</taxon>
        <taxon>Bacillales</taxon>
        <taxon>Paenibacillaceae</taxon>
        <taxon>Paenibacillus</taxon>
    </lineage>
</organism>
<keyword evidence="3" id="KW-1003">Cell membrane</keyword>
<dbReference type="PANTHER" id="PTHR34582:SF2">
    <property type="entry name" value="UPF0702 TRANSMEMBRANE PROTEIN YDFR"/>
    <property type="match status" value="1"/>
</dbReference>
<feature type="transmembrane region" description="Helical" evidence="7">
    <location>
        <begin position="6"/>
        <end position="24"/>
    </location>
</feature>
<dbReference type="Pfam" id="PF04239">
    <property type="entry name" value="DUF421"/>
    <property type="match status" value="1"/>
</dbReference>
<evidence type="ECO:0000256" key="6">
    <source>
        <dbReference type="ARBA" id="ARBA00023136"/>
    </source>
</evidence>
<feature type="transmembrane region" description="Helical" evidence="7">
    <location>
        <begin position="31"/>
        <end position="47"/>
    </location>
</feature>
<feature type="domain" description="YetF C-terminal" evidence="8">
    <location>
        <begin position="80"/>
        <end position="147"/>
    </location>
</feature>
<dbReference type="InterPro" id="IPR023090">
    <property type="entry name" value="UPF0702_alpha/beta_dom_sf"/>
</dbReference>
<sequence length="169" mass="18928">MHVDWIWKAIVIITVGSLLLRLTGRTSIGKLTMLDVLLMLILGPLFIRPVEDANMWKTFGTAIVLILTVWLIRTLLVRYASLRALWIGKPIPIIVNGKVELSAMKSLNLTDEGLNAQLRTAGINDRDDVECATIESSGQLTIRLKPHKVPATKQDIEQLKQLIESRLPK</sequence>
<keyword evidence="10" id="KW-1185">Reference proteome</keyword>
<evidence type="ECO:0000256" key="3">
    <source>
        <dbReference type="ARBA" id="ARBA00022475"/>
    </source>
</evidence>
<feature type="transmembrane region" description="Helical" evidence="7">
    <location>
        <begin position="59"/>
        <end position="80"/>
    </location>
</feature>
<evidence type="ECO:0000259" key="8">
    <source>
        <dbReference type="Pfam" id="PF04239"/>
    </source>
</evidence>
<protein>
    <recommendedName>
        <fullName evidence="8">YetF C-terminal domain-containing protein</fullName>
    </recommendedName>
</protein>
<evidence type="ECO:0000256" key="2">
    <source>
        <dbReference type="ARBA" id="ARBA00006448"/>
    </source>
</evidence>
<gene>
    <name evidence="9" type="ORF">PAECIP111891_05426</name>
</gene>
<evidence type="ECO:0000256" key="1">
    <source>
        <dbReference type="ARBA" id="ARBA00004651"/>
    </source>
</evidence>
<dbReference type="PANTHER" id="PTHR34582">
    <property type="entry name" value="UPF0702 TRANSMEMBRANE PROTEIN YCAP"/>
    <property type="match status" value="1"/>
</dbReference>